<dbReference type="EMBL" id="RBNI01019140">
    <property type="protein sequence ID" value="RUO96915.1"/>
    <property type="molecule type" value="Genomic_DNA"/>
</dbReference>
<protein>
    <submittedName>
        <fullName evidence="1">Uncharacterized protein</fullName>
    </submittedName>
</protein>
<name>A0A433A2J8_9FUNG</name>
<organism evidence="1 2">
    <name type="scientific">Jimgerdemannia flammicorona</name>
    <dbReference type="NCBI Taxonomy" id="994334"/>
    <lineage>
        <taxon>Eukaryota</taxon>
        <taxon>Fungi</taxon>
        <taxon>Fungi incertae sedis</taxon>
        <taxon>Mucoromycota</taxon>
        <taxon>Mucoromycotina</taxon>
        <taxon>Endogonomycetes</taxon>
        <taxon>Endogonales</taxon>
        <taxon>Endogonaceae</taxon>
        <taxon>Jimgerdemannia</taxon>
    </lineage>
</organism>
<gene>
    <name evidence="1" type="ORF">BC936DRAFT_141266</name>
</gene>
<evidence type="ECO:0000313" key="2">
    <source>
        <dbReference type="Proteomes" id="UP000268093"/>
    </source>
</evidence>
<comment type="caution">
    <text evidence="1">The sequence shown here is derived from an EMBL/GenBank/DDBJ whole genome shotgun (WGS) entry which is preliminary data.</text>
</comment>
<reference evidence="1 2" key="1">
    <citation type="journal article" date="2018" name="New Phytol.">
        <title>Phylogenomics of Endogonaceae and evolution of mycorrhizas within Mucoromycota.</title>
        <authorList>
            <person name="Chang Y."/>
            <person name="Desiro A."/>
            <person name="Na H."/>
            <person name="Sandor L."/>
            <person name="Lipzen A."/>
            <person name="Clum A."/>
            <person name="Barry K."/>
            <person name="Grigoriev I.V."/>
            <person name="Martin F.M."/>
            <person name="Stajich J.E."/>
            <person name="Smith M.E."/>
            <person name="Bonito G."/>
            <person name="Spatafora J.W."/>
        </authorList>
    </citation>
    <scope>NUCLEOTIDE SEQUENCE [LARGE SCALE GENOMIC DNA]</scope>
    <source>
        <strain evidence="1 2">GMNB39</strain>
    </source>
</reference>
<dbReference type="Proteomes" id="UP000268093">
    <property type="component" value="Unassembled WGS sequence"/>
</dbReference>
<accession>A0A433A2J8</accession>
<proteinExistence type="predicted"/>
<dbReference type="AlphaFoldDB" id="A0A433A2J8"/>
<evidence type="ECO:0000313" key="1">
    <source>
        <dbReference type="EMBL" id="RUO96915.1"/>
    </source>
</evidence>
<sequence length="73" mass="8689">MPRSLWRRCTWSKEWEDTLKIGFGMWAYSKDQLMDVSRLIWWGITIVGRKLTVYSLIAEGGLFHFVLMHETPL</sequence>
<keyword evidence="2" id="KW-1185">Reference proteome</keyword>